<dbReference type="OMA" id="RAMAMRC"/>
<evidence type="ECO:0000313" key="3">
    <source>
        <dbReference type="Proteomes" id="UP000243975"/>
    </source>
</evidence>
<accession>A0A103YHD4</accession>
<sequence>MTAIESTFLMVERRCATTTVVLPTIRRSRASCTMLSEPESRALVASSRSKIFGFFNIALAIAILWNLVNEAFEGPDKEIFKDAF</sequence>
<reference evidence="2 3" key="1">
    <citation type="journal article" date="2016" name="Sci. Rep.">
        <title>The genome sequence of the outbreeding globe artichoke constructed de novo incorporating a phase-aware low-pass sequencing strategy of F1 progeny.</title>
        <authorList>
            <person name="Scaglione D."/>
            <person name="Reyes-Chin-Wo S."/>
            <person name="Acquadro A."/>
            <person name="Froenicke L."/>
            <person name="Portis E."/>
            <person name="Beitel C."/>
            <person name="Tirone M."/>
            <person name="Mauro R."/>
            <person name="Lo Monaco A."/>
            <person name="Mauromicale G."/>
            <person name="Faccioli P."/>
            <person name="Cattivelli L."/>
            <person name="Rieseberg L."/>
            <person name="Michelmore R."/>
            <person name="Lanteri S."/>
        </authorList>
    </citation>
    <scope>NUCLEOTIDE SEQUENCE [LARGE SCALE GENOMIC DNA]</scope>
    <source>
        <strain evidence="2">2C</strain>
    </source>
</reference>
<evidence type="ECO:0000313" key="2">
    <source>
        <dbReference type="EMBL" id="KVI09116.1"/>
    </source>
</evidence>
<evidence type="ECO:0000256" key="1">
    <source>
        <dbReference type="SAM" id="Phobius"/>
    </source>
</evidence>
<comment type="caution">
    <text evidence="2">The sequence shown here is derived from an EMBL/GenBank/DDBJ whole genome shotgun (WGS) entry which is preliminary data.</text>
</comment>
<keyword evidence="3" id="KW-1185">Reference proteome</keyword>
<dbReference type="Proteomes" id="UP000243975">
    <property type="component" value="Unassembled WGS sequence"/>
</dbReference>
<protein>
    <submittedName>
        <fullName evidence="2">Uncharacterized protein</fullName>
    </submittedName>
</protein>
<organism evidence="2 3">
    <name type="scientific">Cynara cardunculus var. scolymus</name>
    <name type="common">Globe artichoke</name>
    <name type="synonym">Cynara scolymus</name>
    <dbReference type="NCBI Taxonomy" id="59895"/>
    <lineage>
        <taxon>Eukaryota</taxon>
        <taxon>Viridiplantae</taxon>
        <taxon>Streptophyta</taxon>
        <taxon>Embryophyta</taxon>
        <taxon>Tracheophyta</taxon>
        <taxon>Spermatophyta</taxon>
        <taxon>Magnoliopsida</taxon>
        <taxon>eudicotyledons</taxon>
        <taxon>Gunneridae</taxon>
        <taxon>Pentapetalae</taxon>
        <taxon>asterids</taxon>
        <taxon>campanulids</taxon>
        <taxon>Asterales</taxon>
        <taxon>Asteraceae</taxon>
        <taxon>Carduoideae</taxon>
        <taxon>Cardueae</taxon>
        <taxon>Carduinae</taxon>
        <taxon>Cynara</taxon>
    </lineage>
</organism>
<keyword evidence="1" id="KW-0812">Transmembrane</keyword>
<gene>
    <name evidence="2" type="ORF">Ccrd_012503</name>
</gene>
<dbReference type="Gramene" id="KVI09116">
    <property type="protein sequence ID" value="KVI09116"/>
    <property type="gene ID" value="Ccrd_012503"/>
</dbReference>
<dbReference type="EMBL" id="LEKV01001070">
    <property type="protein sequence ID" value="KVI09116.1"/>
    <property type="molecule type" value="Genomic_DNA"/>
</dbReference>
<feature type="transmembrane region" description="Helical" evidence="1">
    <location>
        <begin position="51"/>
        <end position="68"/>
    </location>
</feature>
<dbReference type="AlphaFoldDB" id="A0A103YHD4"/>
<keyword evidence="1" id="KW-0472">Membrane</keyword>
<proteinExistence type="predicted"/>
<name>A0A103YHD4_CYNCS</name>
<keyword evidence="1" id="KW-1133">Transmembrane helix</keyword>